<feature type="region of interest" description="Disordered" evidence="1">
    <location>
        <begin position="81"/>
        <end position="100"/>
    </location>
</feature>
<sequence length="378" mass="40776">AVDPTPKERANWHEMHILYDSLRSSEKNIWGETLDGKKVNIIFDEPGMAELLMRQFSGRVQEVTTDITRFAQALGVRSLSKAQSPVGQRQATDQQSRRGWRATKVTRRNLLGGLMLIYFLLVVALPLTTSREPHLANQIDGKLSTAAWGAPEGSDGDPDVLEPSDPQDEAEQSIDKDSVDAEDVAAELASTDEAAAEMLGESSVVEDDAEALPAGLAPSEGVSPSPFPEVDETVEPDSTNKSTDTEAERSEAIIEEDGTNEEEVEGREPESEDEGEPRAADGALEEENAEDGTYSPDEDDVDVDESEELKRENDAELATEKSVGSEDVDAEEVPGEAAEDEAGGSGEDETHTSEGMDGDIDEAEFPSVEESDGELPAR</sequence>
<evidence type="ECO:0000256" key="2">
    <source>
        <dbReference type="SAM" id="Phobius"/>
    </source>
</evidence>
<comment type="caution">
    <text evidence="3">The sequence shown here is derived from an EMBL/GenBank/DDBJ whole genome shotgun (WGS) entry which is preliminary data.</text>
</comment>
<proteinExistence type="predicted"/>
<keyword evidence="2" id="KW-0472">Membrane</keyword>
<dbReference type="EMBL" id="JABANO010000604">
    <property type="protein sequence ID" value="KAF4759089.1"/>
    <property type="molecule type" value="Genomic_DNA"/>
</dbReference>
<feature type="transmembrane region" description="Helical" evidence="2">
    <location>
        <begin position="110"/>
        <end position="128"/>
    </location>
</feature>
<feature type="compositionally biased region" description="Acidic residues" evidence="1">
    <location>
        <begin position="283"/>
        <end position="307"/>
    </location>
</feature>
<feature type="compositionally biased region" description="Acidic residues" evidence="1">
    <location>
        <begin position="326"/>
        <end position="342"/>
    </location>
</feature>
<feature type="non-terminal residue" evidence="3">
    <location>
        <position position="1"/>
    </location>
</feature>
<feature type="compositionally biased region" description="Polar residues" evidence="1">
    <location>
        <begin position="81"/>
        <end position="94"/>
    </location>
</feature>
<evidence type="ECO:0000313" key="3">
    <source>
        <dbReference type="EMBL" id="KAF4759089.1"/>
    </source>
</evidence>
<keyword evidence="4" id="KW-1185">Reference proteome</keyword>
<dbReference type="AlphaFoldDB" id="A0A7J6UP62"/>
<evidence type="ECO:0000313" key="4">
    <source>
        <dbReference type="Proteomes" id="UP000553632"/>
    </source>
</evidence>
<accession>A0A7J6UP62</accession>
<organism evidence="3 4">
    <name type="scientific">Perkinsus olseni</name>
    <name type="common">Perkinsus atlanticus</name>
    <dbReference type="NCBI Taxonomy" id="32597"/>
    <lineage>
        <taxon>Eukaryota</taxon>
        <taxon>Sar</taxon>
        <taxon>Alveolata</taxon>
        <taxon>Perkinsozoa</taxon>
        <taxon>Perkinsea</taxon>
        <taxon>Perkinsida</taxon>
        <taxon>Perkinsidae</taxon>
        <taxon>Perkinsus</taxon>
    </lineage>
</organism>
<feature type="compositionally biased region" description="Basic and acidic residues" evidence="1">
    <location>
        <begin position="243"/>
        <end position="252"/>
    </location>
</feature>
<evidence type="ECO:0000256" key="1">
    <source>
        <dbReference type="SAM" id="MobiDB-lite"/>
    </source>
</evidence>
<feature type="compositionally biased region" description="Acidic residues" evidence="1">
    <location>
        <begin position="154"/>
        <end position="172"/>
    </location>
</feature>
<feature type="compositionally biased region" description="Acidic residues" evidence="1">
    <location>
        <begin position="253"/>
        <end position="275"/>
    </location>
</feature>
<feature type="region of interest" description="Disordered" evidence="1">
    <location>
        <begin position="146"/>
        <end position="378"/>
    </location>
</feature>
<protein>
    <submittedName>
        <fullName evidence="3">Uncharacterized protein</fullName>
    </submittedName>
</protein>
<feature type="non-terminal residue" evidence="3">
    <location>
        <position position="378"/>
    </location>
</feature>
<gene>
    <name evidence="3" type="ORF">FOZ63_006141</name>
</gene>
<dbReference type="Proteomes" id="UP000553632">
    <property type="component" value="Unassembled WGS sequence"/>
</dbReference>
<keyword evidence="2" id="KW-1133">Transmembrane helix</keyword>
<name>A0A7J6UP62_PEROL</name>
<feature type="compositionally biased region" description="Low complexity" evidence="1">
    <location>
        <begin position="186"/>
        <end position="197"/>
    </location>
</feature>
<keyword evidence="2" id="KW-0812">Transmembrane</keyword>
<feature type="compositionally biased region" description="Acidic residues" evidence="1">
    <location>
        <begin position="356"/>
        <end position="378"/>
    </location>
</feature>
<reference evidence="3 4" key="1">
    <citation type="submission" date="2020-04" db="EMBL/GenBank/DDBJ databases">
        <title>Perkinsus olseni comparative genomics.</title>
        <authorList>
            <person name="Bogema D.R."/>
        </authorList>
    </citation>
    <scope>NUCLEOTIDE SEQUENCE [LARGE SCALE GENOMIC DNA]</scope>
    <source>
        <strain evidence="3 4">ATCC PRA-207</strain>
    </source>
</reference>